<evidence type="ECO:0000256" key="2">
    <source>
        <dbReference type="ARBA" id="ARBA00008409"/>
    </source>
</evidence>
<feature type="region of interest" description="Disordered" evidence="9">
    <location>
        <begin position="73"/>
        <end position="96"/>
    </location>
</feature>
<dbReference type="AlphaFoldDB" id="A0A1L8DW27"/>
<dbReference type="GO" id="GO:0097322">
    <property type="term" value="F:7SK snRNA binding"/>
    <property type="evidence" value="ECO:0007669"/>
    <property type="project" value="TreeGrafter"/>
</dbReference>
<dbReference type="PRINTS" id="PR02094">
    <property type="entry name" value="HEXIMFAMILY"/>
</dbReference>
<feature type="compositionally biased region" description="Polar residues" evidence="9">
    <location>
        <begin position="318"/>
        <end position="328"/>
    </location>
</feature>
<evidence type="ECO:0000256" key="9">
    <source>
        <dbReference type="SAM" id="MobiDB-lite"/>
    </source>
</evidence>
<evidence type="ECO:0000256" key="1">
    <source>
        <dbReference type="ARBA" id="ARBA00004123"/>
    </source>
</evidence>
<name>A0A1L8DW27_9DIPT</name>
<protein>
    <submittedName>
        <fullName evidence="10">Putative cop9 signalosome subunit csn8</fullName>
    </submittedName>
</protein>
<evidence type="ECO:0000256" key="8">
    <source>
        <dbReference type="SAM" id="Coils"/>
    </source>
</evidence>
<feature type="compositionally biased region" description="Basic residues" evidence="9">
    <location>
        <begin position="79"/>
        <end position="93"/>
    </location>
</feature>
<sequence>MSAIEGVEHIEKEHFSGKENDVEPPCPRTMTTTDAPPTALRVTPQQQQQVDVVVSPGDGVSAVQGIGVDVVQGGTEKPKGKRKCRRGRAKAKRNSNQVKPYAWKTPLSSRRSAASIRSSIVPYNTNKFLMEDHMPEMQKGRQRDPSLSLDSDENYFCSLPEDEEEFLTKEFSSVYENAKCERLDGLTKNQLIQEYLQLEANFEMVSKKLNRENTQRHTDAKEQLQQHNNYEVQNHIRSLEEHIHKLTQDNMDLSKQLEFYRTNVPARMVCSSSEDSESDSSSTSSSSSSCSSREQTTMFCDAEDDGQGLSKTPIYNGYSHSQSPTQYNGEILNGQHPLSPNPQSPTQYNSLSPRG</sequence>
<accession>A0A1L8DW27</accession>
<feature type="compositionally biased region" description="Basic and acidic residues" evidence="9">
    <location>
        <begin position="1"/>
        <end position="21"/>
    </location>
</feature>
<keyword evidence="5 8" id="KW-0175">Coiled coil</keyword>
<feature type="region of interest" description="Disordered" evidence="9">
    <location>
        <begin position="270"/>
        <end position="355"/>
    </location>
</feature>
<dbReference type="GO" id="GO:0005737">
    <property type="term" value="C:cytoplasm"/>
    <property type="evidence" value="ECO:0007669"/>
    <property type="project" value="InterPro"/>
</dbReference>
<keyword evidence="6" id="KW-0804">Transcription</keyword>
<organism evidence="10">
    <name type="scientific">Nyssomyia neivai</name>
    <dbReference type="NCBI Taxonomy" id="330878"/>
    <lineage>
        <taxon>Eukaryota</taxon>
        <taxon>Metazoa</taxon>
        <taxon>Ecdysozoa</taxon>
        <taxon>Arthropoda</taxon>
        <taxon>Hexapoda</taxon>
        <taxon>Insecta</taxon>
        <taxon>Pterygota</taxon>
        <taxon>Neoptera</taxon>
        <taxon>Endopterygota</taxon>
        <taxon>Diptera</taxon>
        <taxon>Nematocera</taxon>
        <taxon>Psychodoidea</taxon>
        <taxon>Psychodidae</taxon>
        <taxon>Nyssomyia</taxon>
    </lineage>
</organism>
<evidence type="ECO:0000313" key="10">
    <source>
        <dbReference type="EMBL" id="JAV10647.1"/>
    </source>
</evidence>
<evidence type="ECO:0000256" key="3">
    <source>
        <dbReference type="ARBA" id="ARBA00022491"/>
    </source>
</evidence>
<evidence type="ECO:0000256" key="4">
    <source>
        <dbReference type="ARBA" id="ARBA00023015"/>
    </source>
</evidence>
<dbReference type="PANTHER" id="PTHR13469:SF8">
    <property type="entry name" value="HEXIM P-TEFB COMPLEX SUBUNIT 1"/>
    <property type="match status" value="1"/>
</dbReference>
<keyword evidence="3" id="KW-0678">Repressor</keyword>
<comment type="similarity">
    <text evidence="2">Belongs to the HEXIM family.</text>
</comment>
<dbReference type="EMBL" id="GFDF01003437">
    <property type="protein sequence ID" value="JAV10647.1"/>
    <property type="molecule type" value="Transcribed_RNA"/>
</dbReference>
<proteinExistence type="inferred from homology"/>
<keyword evidence="7" id="KW-0539">Nucleus</keyword>
<dbReference type="PANTHER" id="PTHR13469">
    <property type="entry name" value="HEXAMETHYLENE BISACETAMIDE INDUCIBLE 1"/>
    <property type="match status" value="1"/>
</dbReference>
<feature type="compositionally biased region" description="Polar residues" evidence="9">
    <location>
        <begin position="344"/>
        <end position="355"/>
    </location>
</feature>
<feature type="region of interest" description="Disordered" evidence="9">
    <location>
        <begin position="1"/>
        <end position="36"/>
    </location>
</feature>
<evidence type="ECO:0000256" key="7">
    <source>
        <dbReference type="ARBA" id="ARBA00023242"/>
    </source>
</evidence>
<evidence type="ECO:0000256" key="5">
    <source>
        <dbReference type="ARBA" id="ARBA00023054"/>
    </source>
</evidence>
<dbReference type="InterPro" id="IPR024872">
    <property type="entry name" value="HEXIM"/>
</dbReference>
<dbReference type="GO" id="GO:0004861">
    <property type="term" value="F:cyclin-dependent protein serine/threonine kinase inhibitor activity"/>
    <property type="evidence" value="ECO:0007669"/>
    <property type="project" value="InterPro"/>
</dbReference>
<dbReference type="Pfam" id="PF15313">
    <property type="entry name" value="HEXIM"/>
    <property type="match status" value="1"/>
</dbReference>
<keyword evidence="4" id="KW-0805">Transcription regulation</keyword>
<comment type="subcellular location">
    <subcellularLocation>
        <location evidence="1">Nucleus</location>
    </subcellularLocation>
</comment>
<dbReference type="GO" id="GO:0005654">
    <property type="term" value="C:nucleoplasm"/>
    <property type="evidence" value="ECO:0007669"/>
    <property type="project" value="TreeGrafter"/>
</dbReference>
<dbReference type="GO" id="GO:0000122">
    <property type="term" value="P:negative regulation of transcription by RNA polymerase II"/>
    <property type="evidence" value="ECO:0007669"/>
    <property type="project" value="InterPro"/>
</dbReference>
<evidence type="ECO:0000256" key="6">
    <source>
        <dbReference type="ARBA" id="ARBA00023163"/>
    </source>
</evidence>
<reference evidence="10" key="1">
    <citation type="submission" date="2016-12" db="EMBL/GenBank/DDBJ databases">
        <title>An insight into the sialome and mialome of the sand fly, Nyssomyia neivai.</title>
        <authorList>
            <person name="Sebastian V."/>
            <person name="Goulart T.M."/>
            <person name="Oliveira W."/>
            <person name="Calvo E."/>
            <person name="Oliveira L.F."/>
            <person name="Pinto M.C."/>
            <person name="Rosselino A.M."/>
            <person name="Ribeiro J.M."/>
        </authorList>
    </citation>
    <scope>NUCLEOTIDE SEQUENCE</scope>
</reference>
<dbReference type="Gene3D" id="6.10.250.2910">
    <property type="match status" value="1"/>
</dbReference>
<feature type="compositionally biased region" description="Low complexity" evidence="9">
    <location>
        <begin position="279"/>
        <end position="292"/>
    </location>
</feature>
<feature type="coiled-coil region" evidence="8">
    <location>
        <begin position="236"/>
        <end position="263"/>
    </location>
</feature>